<evidence type="ECO:0000256" key="2">
    <source>
        <dbReference type="ARBA" id="ARBA00001947"/>
    </source>
</evidence>
<name>A0AAU9SDM7_THLAR</name>
<evidence type="ECO:0000259" key="11">
    <source>
        <dbReference type="PROSITE" id="PS51873"/>
    </source>
</evidence>
<keyword evidence="13" id="KW-1185">Reference proteome</keyword>
<dbReference type="PANTHER" id="PTHR11685">
    <property type="entry name" value="RBR FAMILY RING FINGER AND IBR DOMAIN-CONTAINING"/>
    <property type="match status" value="1"/>
</dbReference>
<dbReference type="Gene3D" id="3.30.40.10">
    <property type="entry name" value="Zinc/RING finger domain, C3HC4 (zinc finger)"/>
    <property type="match status" value="1"/>
</dbReference>
<dbReference type="GO" id="GO:0008270">
    <property type="term" value="F:zinc ion binding"/>
    <property type="evidence" value="ECO:0007669"/>
    <property type="project" value="UniProtKB-KW"/>
</dbReference>
<protein>
    <recommendedName>
        <fullName evidence="4">RBR-type E3 ubiquitin transferase</fullName>
        <ecNumber evidence="4">2.3.2.31</ecNumber>
    </recommendedName>
</protein>
<evidence type="ECO:0000256" key="3">
    <source>
        <dbReference type="ARBA" id="ARBA00004906"/>
    </source>
</evidence>
<dbReference type="InterPro" id="IPR002867">
    <property type="entry name" value="IBR_dom"/>
</dbReference>
<gene>
    <name evidence="12" type="ORF">TAV2_LOCUS14989</name>
</gene>
<dbReference type="EMBL" id="OU466860">
    <property type="protein sequence ID" value="CAH2060985.1"/>
    <property type="molecule type" value="Genomic_DNA"/>
</dbReference>
<dbReference type="CDD" id="cd22584">
    <property type="entry name" value="Rcat_RBR_unk"/>
    <property type="match status" value="1"/>
</dbReference>
<keyword evidence="8" id="KW-0863">Zinc-finger</keyword>
<dbReference type="InterPro" id="IPR031127">
    <property type="entry name" value="E3_UB_ligase_RBR"/>
</dbReference>
<dbReference type="FunFam" id="3.30.40.10:FF:000230">
    <property type="entry name" value="RBR-type E3 ubiquitin transferase"/>
    <property type="match status" value="1"/>
</dbReference>
<keyword evidence="7" id="KW-0677">Repeat</keyword>
<keyword evidence="10" id="KW-0862">Zinc</keyword>
<evidence type="ECO:0000256" key="7">
    <source>
        <dbReference type="ARBA" id="ARBA00022737"/>
    </source>
</evidence>
<evidence type="ECO:0000313" key="13">
    <source>
        <dbReference type="Proteomes" id="UP000836841"/>
    </source>
</evidence>
<dbReference type="Pfam" id="PF01485">
    <property type="entry name" value="IBR"/>
    <property type="match status" value="2"/>
</dbReference>
<dbReference type="GO" id="GO:0061630">
    <property type="term" value="F:ubiquitin protein ligase activity"/>
    <property type="evidence" value="ECO:0007669"/>
    <property type="project" value="UniProtKB-EC"/>
</dbReference>
<evidence type="ECO:0000256" key="6">
    <source>
        <dbReference type="ARBA" id="ARBA00022723"/>
    </source>
</evidence>
<dbReference type="InterPro" id="IPR013083">
    <property type="entry name" value="Znf_RING/FYVE/PHD"/>
</dbReference>
<comment type="catalytic activity">
    <reaction evidence="1">
        <text>[E2 ubiquitin-conjugating enzyme]-S-ubiquitinyl-L-cysteine + [acceptor protein]-L-lysine = [E2 ubiquitin-conjugating enzyme]-L-cysteine + [acceptor protein]-N(6)-ubiquitinyl-L-lysine.</text>
        <dbReference type="EC" id="2.3.2.31"/>
    </reaction>
</comment>
<comment type="cofactor">
    <cofactor evidence="2">
        <name>Zn(2+)</name>
        <dbReference type="ChEBI" id="CHEBI:29105"/>
    </cofactor>
</comment>
<evidence type="ECO:0000256" key="8">
    <source>
        <dbReference type="ARBA" id="ARBA00022771"/>
    </source>
</evidence>
<dbReference type="Proteomes" id="UP000836841">
    <property type="component" value="Chromosome 4"/>
</dbReference>
<keyword evidence="9" id="KW-0833">Ubl conjugation pathway</keyword>
<dbReference type="Gene3D" id="1.20.120.1750">
    <property type="match status" value="1"/>
</dbReference>
<dbReference type="SMART" id="SM00647">
    <property type="entry name" value="IBR"/>
    <property type="match status" value="2"/>
</dbReference>
<reference evidence="12 13" key="1">
    <citation type="submission" date="2022-03" db="EMBL/GenBank/DDBJ databases">
        <authorList>
            <person name="Nunn A."/>
            <person name="Chopra R."/>
            <person name="Nunn A."/>
            <person name="Contreras Garrido A."/>
        </authorList>
    </citation>
    <scope>NUCLEOTIDE SEQUENCE [LARGE SCALE GENOMIC DNA]</scope>
</reference>
<feature type="domain" description="RING-type" evidence="11">
    <location>
        <begin position="38"/>
        <end position="258"/>
    </location>
</feature>
<evidence type="ECO:0000256" key="1">
    <source>
        <dbReference type="ARBA" id="ARBA00001798"/>
    </source>
</evidence>
<evidence type="ECO:0000256" key="5">
    <source>
        <dbReference type="ARBA" id="ARBA00022679"/>
    </source>
</evidence>
<evidence type="ECO:0000313" key="12">
    <source>
        <dbReference type="EMBL" id="CAH2060985.1"/>
    </source>
</evidence>
<evidence type="ECO:0000256" key="4">
    <source>
        <dbReference type="ARBA" id="ARBA00012251"/>
    </source>
</evidence>
<sequence>MASCEPLMVALNDVKFAFKLARDAIASQSSSGDSRAAQGETCAICLVETDNDRMFLTNKCIHRHCFSCVKQYVEVKLLSGIVPTCLGEGCKLKLTLESCSKILTTRVTEMWKQKMKEDSIPAVERIYCPYPNCSTLMSKSELSSSEDSDQSNVRECVKCCGLFCMDCKVPSHTDLSCADYKKLHPDPLVDDTKLKSLANDNRWRQCVKCRHLIELSHGCNHMTCRCGYEFCYKCGIEWKKSQQICPSGCQLTGYGDYDDEDDDDDDDSEHTCEEDMCDCYYDNDGVRWRDFEDFVDHQPPVYDMLPLPPDAVQEYNLEELFIEEGNGDGYDENGNYNYCGLTESDNEGGFEDVFRDYYSL</sequence>
<organism evidence="12 13">
    <name type="scientific">Thlaspi arvense</name>
    <name type="common">Field penny-cress</name>
    <dbReference type="NCBI Taxonomy" id="13288"/>
    <lineage>
        <taxon>Eukaryota</taxon>
        <taxon>Viridiplantae</taxon>
        <taxon>Streptophyta</taxon>
        <taxon>Embryophyta</taxon>
        <taxon>Tracheophyta</taxon>
        <taxon>Spermatophyta</taxon>
        <taxon>Magnoliopsida</taxon>
        <taxon>eudicotyledons</taxon>
        <taxon>Gunneridae</taxon>
        <taxon>Pentapetalae</taxon>
        <taxon>rosids</taxon>
        <taxon>malvids</taxon>
        <taxon>Brassicales</taxon>
        <taxon>Brassicaceae</taxon>
        <taxon>Thlaspideae</taxon>
        <taxon>Thlaspi</taxon>
    </lineage>
</organism>
<dbReference type="FunFam" id="1.20.120.1750:FF:000019">
    <property type="entry name" value="RBR-type E3 ubiquitin transferase"/>
    <property type="match status" value="1"/>
</dbReference>
<keyword evidence="6" id="KW-0479">Metal-binding</keyword>
<accession>A0AAU9SDM7</accession>
<dbReference type="PROSITE" id="PS51873">
    <property type="entry name" value="TRIAD"/>
    <property type="match status" value="1"/>
</dbReference>
<proteinExistence type="predicted"/>
<evidence type="ECO:0000256" key="9">
    <source>
        <dbReference type="ARBA" id="ARBA00022786"/>
    </source>
</evidence>
<dbReference type="GO" id="GO:0016567">
    <property type="term" value="P:protein ubiquitination"/>
    <property type="evidence" value="ECO:0007669"/>
    <property type="project" value="InterPro"/>
</dbReference>
<dbReference type="EC" id="2.3.2.31" evidence="4"/>
<dbReference type="InterPro" id="IPR044066">
    <property type="entry name" value="TRIAD_supradom"/>
</dbReference>
<dbReference type="SUPFAM" id="SSF57850">
    <property type="entry name" value="RING/U-box"/>
    <property type="match status" value="2"/>
</dbReference>
<comment type="pathway">
    <text evidence="3">Protein modification; protein ubiquitination.</text>
</comment>
<keyword evidence="5" id="KW-0808">Transferase</keyword>
<evidence type="ECO:0000256" key="10">
    <source>
        <dbReference type="ARBA" id="ARBA00022833"/>
    </source>
</evidence>
<dbReference type="AlphaFoldDB" id="A0AAU9SDM7"/>